<evidence type="ECO:0000256" key="1">
    <source>
        <dbReference type="ARBA" id="ARBA00004141"/>
    </source>
</evidence>
<dbReference type="InterPro" id="IPR036259">
    <property type="entry name" value="MFS_trans_sf"/>
</dbReference>
<evidence type="ECO:0000256" key="3">
    <source>
        <dbReference type="ARBA" id="ARBA00022989"/>
    </source>
</evidence>
<feature type="transmembrane region" description="Helical" evidence="5">
    <location>
        <begin position="92"/>
        <end position="111"/>
    </location>
</feature>
<comment type="subcellular location">
    <subcellularLocation>
        <location evidence="1">Membrane</location>
        <topology evidence="1">Multi-pass membrane protein</topology>
    </subcellularLocation>
</comment>
<keyword evidence="3 5" id="KW-1133">Transmembrane helix</keyword>
<name>A0A6P7GMZ9_DIAVI</name>
<evidence type="ECO:0000256" key="4">
    <source>
        <dbReference type="ARBA" id="ARBA00023136"/>
    </source>
</evidence>
<keyword evidence="4 5" id="KW-0472">Membrane</keyword>
<accession>A0A6P7GMZ9</accession>
<keyword evidence="2 5" id="KW-0812">Transmembrane</keyword>
<feature type="transmembrane region" description="Helical" evidence="5">
    <location>
        <begin position="117"/>
        <end position="137"/>
    </location>
</feature>
<dbReference type="InterPro" id="IPR049680">
    <property type="entry name" value="FLVCR1-2_SLC49-like"/>
</dbReference>
<gene>
    <name evidence="6" type="primary">LOC114344388</name>
</gene>
<dbReference type="GO" id="GO:0097037">
    <property type="term" value="P:heme export"/>
    <property type="evidence" value="ECO:0007669"/>
    <property type="project" value="TreeGrafter"/>
</dbReference>
<dbReference type="Gene3D" id="1.20.1250.20">
    <property type="entry name" value="MFS general substrate transporter like domains"/>
    <property type="match status" value="1"/>
</dbReference>
<dbReference type="GO" id="GO:0016020">
    <property type="term" value="C:membrane"/>
    <property type="evidence" value="ECO:0007669"/>
    <property type="project" value="UniProtKB-SubCell"/>
</dbReference>
<dbReference type="SUPFAM" id="SSF103473">
    <property type="entry name" value="MFS general substrate transporter"/>
    <property type="match status" value="1"/>
</dbReference>
<dbReference type="GO" id="GO:0020037">
    <property type="term" value="F:heme binding"/>
    <property type="evidence" value="ECO:0007669"/>
    <property type="project" value="TreeGrafter"/>
</dbReference>
<reference evidence="6" key="1">
    <citation type="submission" date="2025-08" db="UniProtKB">
        <authorList>
            <consortium name="RefSeq"/>
        </authorList>
    </citation>
    <scope>IDENTIFICATION</scope>
    <source>
        <tissue evidence="6">Whole insect</tissue>
    </source>
</reference>
<protein>
    <submittedName>
        <fullName evidence="6">Uncharacterized MFS-type transporter C09D4.1-like</fullName>
    </submittedName>
</protein>
<dbReference type="AlphaFoldDB" id="A0A6P7GMZ9"/>
<dbReference type="PANTHER" id="PTHR10924:SF4">
    <property type="entry name" value="GH15861P"/>
    <property type="match status" value="1"/>
</dbReference>
<dbReference type="InterPro" id="IPR011701">
    <property type="entry name" value="MFS"/>
</dbReference>
<evidence type="ECO:0000256" key="5">
    <source>
        <dbReference type="SAM" id="Phobius"/>
    </source>
</evidence>
<dbReference type="RefSeq" id="XP_028151019.1">
    <property type="nucleotide sequence ID" value="XM_028295218.1"/>
</dbReference>
<evidence type="ECO:0000256" key="2">
    <source>
        <dbReference type="ARBA" id="ARBA00022692"/>
    </source>
</evidence>
<feature type="transmembrane region" description="Helical" evidence="5">
    <location>
        <begin position="65"/>
        <end position="85"/>
    </location>
</feature>
<sequence>MNSGDVDFSKQLPTIERIQVYGIRWIVLGIFVFYSAVNAMQWIQFSIINDVVVKYYGISSMWVDWTSIIYMVLYVPFVFPASYLLEKLGLRKFVIIGMLLTCIGSWIKVGAVHPDRFYIAFIGQTVAGFAQIFILSVPARLAAVWFGPSQVSSACSIGVFGNQVNIFIYLI</sequence>
<dbReference type="InParanoid" id="A0A6P7GMZ9"/>
<dbReference type="GO" id="GO:0015232">
    <property type="term" value="F:heme transmembrane transporter activity"/>
    <property type="evidence" value="ECO:0007669"/>
    <property type="project" value="TreeGrafter"/>
</dbReference>
<dbReference type="Pfam" id="PF07690">
    <property type="entry name" value="MFS_1"/>
    <property type="match status" value="1"/>
</dbReference>
<feature type="transmembrane region" description="Helical" evidence="5">
    <location>
        <begin position="21"/>
        <end position="45"/>
    </location>
</feature>
<evidence type="ECO:0000313" key="6">
    <source>
        <dbReference type="RefSeq" id="XP_028151019.1"/>
    </source>
</evidence>
<dbReference type="PANTHER" id="PTHR10924">
    <property type="entry name" value="MAJOR FACILITATOR SUPERFAMILY PROTEIN-RELATED"/>
    <property type="match status" value="1"/>
</dbReference>
<proteinExistence type="predicted"/>
<organism evidence="6">
    <name type="scientific">Diabrotica virgifera virgifera</name>
    <name type="common">western corn rootworm</name>
    <dbReference type="NCBI Taxonomy" id="50390"/>
    <lineage>
        <taxon>Eukaryota</taxon>
        <taxon>Metazoa</taxon>
        <taxon>Ecdysozoa</taxon>
        <taxon>Arthropoda</taxon>
        <taxon>Hexapoda</taxon>
        <taxon>Insecta</taxon>
        <taxon>Pterygota</taxon>
        <taxon>Neoptera</taxon>
        <taxon>Endopterygota</taxon>
        <taxon>Coleoptera</taxon>
        <taxon>Polyphaga</taxon>
        <taxon>Cucujiformia</taxon>
        <taxon>Chrysomeloidea</taxon>
        <taxon>Chrysomelidae</taxon>
        <taxon>Galerucinae</taxon>
        <taxon>Diabroticina</taxon>
        <taxon>Diabroticites</taxon>
        <taxon>Diabrotica</taxon>
    </lineage>
</organism>